<dbReference type="Proteomes" id="UP000887563">
    <property type="component" value="Unplaced"/>
</dbReference>
<dbReference type="WBParaSite" id="Minc3s00363g11037">
    <property type="protein sequence ID" value="Minc3s00363g11037"/>
    <property type="gene ID" value="Minc3s00363g11037"/>
</dbReference>
<name>A0A914L9Z6_MELIC</name>
<dbReference type="AlphaFoldDB" id="A0A914L9Z6"/>
<evidence type="ECO:0000313" key="1">
    <source>
        <dbReference type="Proteomes" id="UP000887563"/>
    </source>
</evidence>
<proteinExistence type="predicted"/>
<sequence length="151" mass="15312">MNGTAGVFIPIAGVPIGVVPPGVSIEGVIPPFCIIFGVKCVGVASIPAIGVSDGVCDGVRSQRERLFEAPGVSSALSLKSILMSLGVSEPHPGVIPPSRTDSFGVSSQRLRRGVCEGVASHCLSVDGVESNAEICAGVSSHWATFGVLSLN</sequence>
<reference evidence="2" key="1">
    <citation type="submission" date="2022-11" db="UniProtKB">
        <authorList>
            <consortium name="WormBaseParasite"/>
        </authorList>
    </citation>
    <scope>IDENTIFICATION</scope>
</reference>
<accession>A0A914L9Z6</accession>
<organism evidence="1 2">
    <name type="scientific">Meloidogyne incognita</name>
    <name type="common">Southern root-knot nematode worm</name>
    <name type="synonym">Oxyuris incognita</name>
    <dbReference type="NCBI Taxonomy" id="6306"/>
    <lineage>
        <taxon>Eukaryota</taxon>
        <taxon>Metazoa</taxon>
        <taxon>Ecdysozoa</taxon>
        <taxon>Nematoda</taxon>
        <taxon>Chromadorea</taxon>
        <taxon>Rhabditida</taxon>
        <taxon>Tylenchina</taxon>
        <taxon>Tylenchomorpha</taxon>
        <taxon>Tylenchoidea</taxon>
        <taxon>Meloidogynidae</taxon>
        <taxon>Meloidogyninae</taxon>
        <taxon>Meloidogyne</taxon>
        <taxon>Meloidogyne incognita group</taxon>
    </lineage>
</organism>
<evidence type="ECO:0000313" key="2">
    <source>
        <dbReference type="WBParaSite" id="Minc3s00363g11037"/>
    </source>
</evidence>
<protein>
    <submittedName>
        <fullName evidence="2">Candidate secreted effector</fullName>
    </submittedName>
</protein>
<keyword evidence="1" id="KW-1185">Reference proteome</keyword>